<evidence type="ECO:0000259" key="3">
    <source>
        <dbReference type="Pfam" id="PF23865"/>
    </source>
</evidence>
<feature type="domain" description="DUF7029" evidence="2">
    <location>
        <begin position="74"/>
        <end position="176"/>
    </location>
</feature>
<name>A0A1Y1YML2_9PLEO</name>
<evidence type="ECO:0000313" key="4">
    <source>
        <dbReference type="EMBL" id="ORX98824.1"/>
    </source>
</evidence>
<dbReference type="Pfam" id="PF22974">
    <property type="entry name" value="DUF7029"/>
    <property type="match status" value="1"/>
</dbReference>
<organism evidence="4 5">
    <name type="scientific">Clohesyomyces aquaticus</name>
    <dbReference type="NCBI Taxonomy" id="1231657"/>
    <lineage>
        <taxon>Eukaryota</taxon>
        <taxon>Fungi</taxon>
        <taxon>Dikarya</taxon>
        <taxon>Ascomycota</taxon>
        <taxon>Pezizomycotina</taxon>
        <taxon>Dothideomycetes</taxon>
        <taxon>Pleosporomycetidae</taxon>
        <taxon>Pleosporales</taxon>
        <taxon>Lindgomycetaceae</taxon>
        <taxon>Clohesyomyces</taxon>
    </lineage>
</organism>
<comment type="caution">
    <text evidence="4">The sequence shown here is derived from an EMBL/GenBank/DDBJ whole genome shotgun (WGS) entry which is preliminary data.</text>
</comment>
<dbReference type="InterPro" id="IPR054293">
    <property type="entry name" value="DUF7029"/>
</dbReference>
<dbReference type="Pfam" id="PF23865">
    <property type="entry name" value="DUF7223"/>
    <property type="match status" value="1"/>
</dbReference>
<dbReference type="EMBL" id="MCFA01000208">
    <property type="protein sequence ID" value="ORX98824.1"/>
    <property type="molecule type" value="Genomic_DNA"/>
</dbReference>
<keyword evidence="5" id="KW-1185">Reference proteome</keyword>
<evidence type="ECO:0000259" key="2">
    <source>
        <dbReference type="Pfam" id="PF22974"/>
    </source>
</evidence>
<gene>
    <name evidence="4" type="ORF">BCR34DRAFT_593078</name>
</gene>
<dbReference type="OrthoDB" id="160645at2759"/>
<keyword evidence="1" id="KW-0732">Signal</keyword>
<dbReference type="Proteomes" id="UP000193144">
    <property type="component" value="Unassembled WGS sequence"/>
</dbReference>
<reference evidence="4 5" key="1">
    <citation type="submission" date="2016-07" db="EMBL/GenBank/DDBJ databases">
        <title>Pervasive Adenine N6-methylation of Active Genes in Fungi.</title>
        <authorList>
            <consortium name="DOE Joint Genome Institute"/>
            <person name="Mondo S.J."/>
            <person name="Dannebaum R.O."/>
            <person name="Kuo R.C."/>
            <person name="Labutti K."/>
            <person name="Haridas S."/>
            <person name="Kuo A."/>
            <person name="Salamov A."/>
            <person name="Ahrendt S.R."/>
            <person name="Lipzen A."/>
            <person name="Sullivan W."/>
            <person name="Andreopoulos W.B."/>
            <person name="Clum A."/>
            <person name="Lindquist E."/>
            <person name="Daum C."/>
            <person name="Ramamoorthy G.K."/>
            <person name="Gryganskyi A."/>
            <person name="Culley D."/>
            <person name="Magnuson J.K."/>
            <person name="James T.Y."/>
            <person name="O'Malley M.A."/>
            <person name="Stajich J.E."/>
            <person name="Spatafora J.W."/>
            <person name="Visel A."/>
            <person name="Grigoriev I.V."/>
        </authorList>
    </citation>
    <scope>NUCLEOTIDE SEQUENCE [LARGE SCALE GENOMIC DNA]</scope>
    <source>
        <strain evidence="4 5">CBS 115471</strain>
    </source>
</reference>
<feature type="domain" description="DUF7223" evidence="3">
    <location>
        <begin position="219"/>
        <end position="468"/>
    </location>
</feature>
<proteinExistence type="predicted"/>
<feature type="signal peptide" evidence="1">
    <location>
        <begin position="1"/>
        <end position="20"/>
    </location>
</feature>
<dbReference type="STRING" id="1231657.A0A1Y1YML2"/>
<evidence type="ECO:0000313" key="5">
    <source>
        <dbReference type="Proteomes" id="UP000193144"/>
    </source>
</evidence>
<protein>
    <submittedName>
        <fullName evidence="4">Uncharacterized protein</fullName>
    </submittedName>
</protein>
<evidence type="ECO:0000256" key="1">
    <source>
        <dbReference type="SAM" id="SignalP"/>
    </source>
</evidence>
<feature type="chain" id="PRO_5012960147" evidence="1">
    <location>
        <begin position="21"/>
        <end position="682"/>
    </location>
</feature>
<accession>A0A1Y1YML2</accession>
<dbReference type="InterPro" id="IPR055647">
    <property type="entry name" value="DUF7223"/>
</dbReference>
<dbReference type="AlphaFoldDB" id="A0A1Y1YML2"/>
<sequence length="682" mass="74069">MFLICVQVLILATFAPYTWAKDIVLQDIAPLSAQRAWNARADLNEHVLSLLDSDIFLWGDSATGTFGNLTVFTPKDDEHIISLDRFKPLIASSVCLDTSITISFKDTTAFAAAKKQWEWVNNAESHSFILVVGTGDCGWNTQRQPFLVTSFKYDESNQSLHLDAAPRNWQEIIHTYKLNVGTLHNSSVISSPAKRYHSESPIPFDWLLRSNQLKIDLDQGETILFDCDPCGTEGSFLFNIDLDVEYFIPVRADLSLFTSRVSATITPKFSFSISLSEKKELWKKEFGPFPIDAILIPGILTLGPEIIPAITIDFSGLKVVGTMSASITAKVQDGSSISFDLLPYLWTAGLLPPIPSAEGWDTSLSTTPVKVSAEITGTVKATLDASVVLAAKILGYGITAGISVGPFAQEKLTTVISSTAVCPEDPYRHTTGVKVDGKYGFEVRAKVSQTGISNEPVLDFRLFNASRPFPGKVCFGISGTAPIPVNPSGSPAATCSNTIDDPSNCGSCGYFCSPREDCVDSTCKAPPDPNTPATFSPKIQPGAGTSPEGGWGFTADAWQYVQNEISLALEDHVIFEGRRTVNTECMSVLLTGANSILPGDHSVIPAKSNLVFETRKEPNPDYCCVAFFQDYGCKLVPGQYRTNCAGFQGPSPIDIRSWQIYNCTGRYHVFGQPDPGCVGNCS</sequence>